<comment type="caution">
    <text evidence="1">The sequence shown here is derived from an EMBL/GenBank/DDBJ whole genome shotgun (WGS) entry which is preliminary data.</text>
</comment>
<organism evidence="1">
    <name type="scientific">marine sediment metagenome</name>
    <dbReference type="NCBI Taxonomy" id="412755"/>
    <lineage>
        <taxon>unclassified sequences</taxon>
        <taxon>metagenomes</taxon>
        <taxon>ecological metagenomes</taxon>
    </lineage>
</organism>
<reference evidence="1" key="1">
    <citation type="journal article" date="2014" name="Front. Microbiol.">
        <title>High frequency of phylogenetically diverse reductive dehalogenase-homologous genes in deep subseafloor sedimentary metagenomes.</title>
        <authorList>
            <person name="Kawai M."/>
            <person name="Futagami T."/>
            <person name="Toyoda A."/>
            <person name="Takaki Y."/>
            <person name="Nishi S."/>
            <person name="Hori S."/>
            <person name="Arai W."/>
            <person name="Tsubouchi T."/>
            <person name="Morono Y."/>
            <person name="Uchiyama I."/>
            <person name="Ito T."/>
            <person name="Fujiyama A."/>
            <person name="Inagaki F."/>
            <person name="Takami H."/>
        </authorList>
    </citation>
    <scope>NUCLEOTIDE SEQUENCE</scope>
    <source>
        <strain evidence="1">Expedition CK06-06</strain>
    </source>
</reference>
<accession>X1F4X5</accession>
<name>X1F4X5_9ZZZZ</name>
<dbReference type="AlphaFoldDB" id="X1F4X5"/>
<proteinExistence type="predicted"/>
<feature type="non-terminal residue" evidence="1">
    <location>
        <position position="151"/>
    </location>
</feature>
<protein>
    <submittedName>
        <fullName evidence="1">Uncharacterized protein</fullName>
    </submittedName>
</protein>
<gene>
    <name evidence="1" type="ORF">S03H2_16436</name>
</gene>
<dbReference type="EMBL" id="BARU01008395">
    <property type="protein sequence ID" value="GAH40691.1"/>
    <property type="molecule type" value="Genomic_DNA"/>
</dbReference>
<sequence>MLVEIVTPHNCEINVTVIDSDSDIYQIFKTEVNISQGDQWFEIPFGTALSGNYTFIFSVIAELNLNLYVKISFDMEDKCLYNIMSPEFIANLELYQVNKFFDGTEVEHNVMLKTDVSYKFFIGRVSAIGGEPISREVGAYYDLTDPDGIEF</sequence>
<evidence type="ECO:0000313" key="1">
    <source>
        <dbReference type="EMBL" id="GAH40691.1"/>
    </source>
</evidence>